<dbReference type="STRING" id="630515.SAMN04489812_0300"/>
<name>A0A1H1MXT2_9ACTN</name>
<proteinExistence type="predicted"/>
<accession>A0A1H1MXT2</accession>
<dbReference type="Proteomes" id="UP000199103">
    <property type="component" value="Chromosome I"/>
</dbReference>
<reference evidence="1 2" key="1">
    <citation type="submission" date="2016-10" db="EMBL/GenBank/DDBJ databases">
        <authorList>
            <person name="de Groot N.N."/>
        </authorList>
    </citation>
    <scope>NUCLEOTIDE SEQUENCE [LARGE SCALE GENOMIC DNA]</scope>
    <source>
        <strain evidence="1 2">DSM 21800</strain>
    </source>
</reference>
<dbReference type="AlphaFoldDB" id="A0A1H1MXT2"/>
<sequence>MHGDTADVKIGDPIRAPGGKAVCLIGKVAGCQDWLP</sequence>
<evidence type="ECO:0000313" key="1">
    <source>
        <dbReference type="EMBL" id="SDR91534.1"/>
    </source>
</evidence>
<protein>
    <submittedName>
        <fullName evidence="1">Uncharacterized protein</fullName>
    </submittedName>
</protein>
<organism evidence="1 2">
    <name type="scientific">Microlunatus soli</name>
    <dbReference type="NCBI Taxonomy" id="630515"/>
    <lineage>
        <taxon>Bacteria</taxon>
        <taxon>Bacillati</taxon>
        <taxon>Actinomycetota</taxon>
        <taxon>Actinomycetes</taxon>
        <taxon>Propionibacteriales</taxon>
        <taxon>Propionibacteriaceae</taxon>
        <taxon>Microlunatus</taxon>
    </lineage>
</organism>
<evidence type="ECO:0000313" key="2">
    <source>
        <dbReference type="Proteomes" id="UP000199103"/>
    </source>
</evidence>
<dbReference type="EMBL" id="LT629772">
    <property type="protein sequence ID" value="SDR91534.1"/>
    <property type="molecule type" value="Genomic_DNA"/>
</dbReference>
<keyword evidence="2" id="KW-1185">Reference proteome</keyword>
<gene>
    <name evidence="1" type="ORF">SAMN04489812_0300</name>
</gene>